<evidence type="ECO:0000256" key="2">
    <source>
        <dbReference type="ARBA" id="ARBA00022801"/>
    </source>
</evidence>
<evidence type="ECO:0000256" key="1">
    <source>
        <dbReference type="ARBA" id="ARBA00011982"/>
    </source>
</evidence>
<dbReference type="InterPro" id="IPR000157">
    <property type="entry name" value="TIR_dom"/>
</dbReference>
<sequence>MEGATEEKGVCFHGCGADGTEGSWQASQGDDGQKFDVFLSFRGADTRKGFIGHLYDALVTRGISTFIDNVNLEKGESVNNFSGYIERSRMFVAIISKG</sequence>
<dbReference type="Pfam" id="PF01582">
    <property type="entry name" value="TIR"/>
    <property type="match status" value="1"/>
</dbReference>
<dbReference type="Gene3D" id="3.40.50.10140">
    <property type="entry name" value="Toll/interleukin-1 receptor homology (TIR) domain"/>
    <property type="match status" value="1"/>
</dbReference>
<evidence type="ECO:0000259" key="5">
    <source>
        <dbReference type="PROSITE" id="PS50104"/>
    </source>
</evidence>
<reference evidence="6" key="1">
    <citation type="submission" date="2019-09" db="EMBL/GenBank/DDBJ databases">
        <authorList>
            <person name="Zhang L."/>
        </authorList>
    </citation>
    <scope>NUCLEOTIDE SEQUENCE</scope>
</reference>
<evidence type="ECO:0000313" key="6">
    <source>
        <dbReference type="EMBL" id="VVV86991.1"/>
    </source>
</evidence>
<comment type="catalytic activity">
    <reaction evidence="4">
        <text>NAD(+) + H2O = ADP-D-ribose + nicotinamide + H(+)</text>
        <dbReference type="Rhea" id="RHEA:16301"/>
        <dbReference type="ChEBI" id="CHEBI:15377"/>
        <dbReference type="ChEBI" id="CHEBI:15378"/>
        <dbReference type="ChEBI" id="CHEBI:17154"/>
        <dbReference type="ChEBI" id="CHEBI:57540"/>
        <dbReference type="ChEBI" id="CHEBI:57967"/>
        <dbReference type="EC" id="3.2.2.6"/>
    </reaction>
    <physiologicalReaction direction="left-to-right" evidence="4">
        <dbReference type="Rhea" id="RHEA:16302"/>
    </physiologicalReaction>
</comment>
<dbReference type="PANTHER" id="PTHR32009:SF39">
    <property type="entry name" value="TIR DOMAIN-CONTAINING PROTEIN"/>
    <property type="match status" value="1"/>
</dbReference>
<keyword evidence="3" id="KW-0520">NAD</keyword>
<gene>
    <name evidence="6" type="ORF">NYM_LOCUS10483</name>
</gene>
<protein>
    <recommendedName>
        <fullName evidence="1">ADP-ribosyl cyclase/cyclic ADP-ribose hydrolase</fullName>
        <ecNumber evidence="1">3.2.2.6</ecNumber>
    </recommendedName>
</protein>
<dbReference type="InterPro" id="IPR035897">
    <property type="entry name" value="Toll_tir_struct_dom_sf"/>
</dbReference>
<dbReference type="PANTHER" id="PTHR32009">
    <property type="entry name" value="TMV RESISTANCE PROTEIN N-LIKE"/>
    <property type="match status" value="1"/>
</dbReference>
<dbReference type="EC" id="3.2.2.6" evidence="1"/>
<dbReference type="SUPFAM" id="SSF52200">
    <property type="entry name" value="Toll/Interleukin receptor TIR domain"/>
    <property type="match status" value="1"/>
</dbReference>
<dbReference type="EMBL" id="LR721778">
    <property type="protein sequence ID" value="VVV86991.1"/>
    <property type="molecule type" value="Genomic_DNA"/>
</dbReference>
<evidence type="ECO:0000256" key="3">
    <source>
        <dbReference type="ARBA" id="ARBA00023027"/>
    </source>
</evidence>
<feature type="domain" description="TIR" evidence="5">
    <location>
        <begin position="33"/>
        <end position="98"/>
    </location>
</feature>
<dbReference type="AlphaFoldDB" id="A0A5K0ZBM3"/>
<accession>A0A5K0ZBM3</accession>
<name>A0A5K0ZBM3_9MAGN</name>
<dbReference type="GO" id="GO:0007165">
    <property type="term" value="P:signal transduction"/>
    <property type="evidence" value="ECO:0007669"/>
    <property type="project" value="InterPro"/>
</dbReference>
<organism evidence="6">
    <name type="scientific">Nymphaea colorata</name>
    <name type="common">pocket water lily</name>
    <dbReference type="NCBI Taxonomy" id="210225"/>
    <lineage>
        <taxon>Eukaryota</taxon>
        <taxon>Viridiplantae</taxon>
        <taxon>Streptophyta</taxon>
        <taxon>Embryophyta</taxon>
        <taxon>Tracheophyta</taxon>
        <taxon>Spermatophyta</taxon>
        <taxon>Magnoliopsida</taxon>
        <taxon>Nymphaeales</taxon>
        <taxon>Nymphaeaceae</taxon>
        <taxon>Nymphaea</taxon>
    </lineage>
</organism>
<dbReference type="PROSITE" id="PS50104">
    <property type="entry name" value="TIR"/>
    <property type="match status" value="1"/>
</dbReference>
<dbReference type="GO" id="GO:0061809">
    <property type="term" value="F:NAD+ nucleosidase activity, cyclic ADP-ribose generating"/>
    <property type="evidence" value="ECO:0007669"/>
    <property type="project" value="UniProtKB-EC"/>
</dbReference>
<proteinExistence type="predicted"/>
<dbReference type="Gramene" id="NC13G0311770.1">
    <property type="protein sequence ID" value="NC13G0311770.1:cds"/>
    <property type="gene ID" value="NC13G0311770"/>
</dbReference>
<evidence type="ECO:0000256" key="4">
    <source>
        <dbReference type="ARBA" id="ARBA00047304"/>
    </source>
</evidence>
<keyword evidence="2" id="KW-0378">Hydrolase</keyword>